<feature type="transmembrane region" description="Helical" evidence="1">
    <location>
        <begin position="170"/>
        <end position="191"/>
    </location>
</feature>
<gene>
    <name evidence="2" type="ORF">CFN03_11735</name>
</gene>
<comment type="caution">
    <text evidence="2">The sequence shown here is derived from an EMBL/GenBank/DDBJ whole genome shotgun (WGS) entry which is preliminary data.</text>
</comment>
<feature type="transmembrane region" description="Helical" evidence="1">
    <location>
        <begin position="36"/>
        <end position="56"/>
    </location>
</feature>
<reference evidence="2 3" key="1">
    <citation type="submission" date="2017-07" db="EMBL/GenBank/DDBJ databases">
        <title>Shotgun whole genome sequences of three halophilic bacterial isolates.</title>
        <authorList>
            <person name="Pozzo T."/>
            <person name="Higdon S.M."/>
            <person name="Quillaguaman J."/>
        </authorList>
    </citation>
    <scope>NUCLEOTIDE SEQUENCE [LARGE SCALE GENOMIC DNA]</scope>
    <source>
        <strain evidence="2 3">BU-1</strain>
    </source>
</reference>
<keyword evidence="1" id="KW-0812">Transmembrane</keyword>
<feature type="transmembrane region" description="Helical" evidence="1">
    <location>
        <begin position="7"/>
        <end position="30"/>
    </location>
</feature>
<keyword evidence="1" id="KW-0472">Membrane</keyword>
<feature type="transmembrane region" description="Helical" evidence="1">
    <location>
        <begin position="107"/>
        <end position="125"/>
    </location>
</feature>
<evidence type="ECO:0008006" key="4">
    <source>
        <dbReference type="Google" id="ProtNLM"/>
    </source>
</evidence>
<evidence type="ECO:0000313" key="2">
    <source>
        <dbReference type="EMBL" id="OZT76526.1"/>
    </source>
</evidence>
<dbReference type="Proteomes" id="UP000216682">
    <property type="component" value="Unassembled WGS sequence"/>
</dbReference>
<feature type="transmembrane region" description="Helical" evidence="1">
    <location>
        <begin position="198"/>
        <end position="218"/>
    </location>
</feature>
<name>A0A265E502_9STAP</name>
<sequence>MSRINYYLSFFHGYTTNMFLLYFIILFLNIHNGKQPLLLSYMMVVLGVLTAGWIIVHYFRLRYIYIILPFVLVTATMLGFHWLSALALSFVPILRFEYLYDDIEDTLAAPSIIITFLLLLGVNILGSGADSSFQTEYHLLFISQVLFYFIGRIVLLLLGSPYVHRGKFTVFLSLSGIFITLGVILAIAYRYAVFSLKYIVIVLLGGMVQILKPFFAFLEDVEFEPPQLSDSERLDQTEGEESAEMVQAESTASHIPVDTIMSLLLLLIIGIGIYYFYKRREAPAGQKTEKNEKEGMAIAHSSVKKNYGKPEVPKNKVRKLYYGFEKWLASKGLGRYRNETIEEWIRRCRLEEIVDSDKLEIYRRTRYMDQETSDADYQKYKYAIDHMKQVIMQHMKKQE</sequence>
<dbReference type="AlphaFoldDB" id="A0A265E502"/>
<feature type="transmembrane region" description="Helical" evidence="1">
    <location>
        <begin position="137"/>
        <end position="158"/>
    </location>
</feature>
<organism evidence="2 3">
    <name type="scientific">Salinicoccus roseus</name>
    <dbReference type="NCBI Taxonomy" id="45670"/>
    <lineage>
        <taxon>Bacteria</taxon>
        <taxon>Bacillati</taxon>
        <taxon>Bacillota</taxon>
        <taxon>Bacilli</taxon>
        <taxon>Bacillales</taxon>
        <taxon>Staphylococcaceae</taxon>
        <taxon>Salinicoccus</taxon>
    </lineage>
</organism>
<proteinExistence type="predicted"/>
<accession>A0A265E502</accession>
<evidence type="ECO:0000256" key="1">
    <source>
        <dbReference type="SAM" id="Phobius"/>
    </source>
</evidence>
<evidence type="ECO:0000313" key="3">
    <source>
        <dbReference type="Proteomes" id="UP000216682"/>
    </source>
</evidence>
<protein>
    <recommendedName>
        <fullName evidence="4">DUF4129 domain-containing protein</fullName>
    </recommendedName>
</protein>
<dbReference type="EMBL" id="NPEZ01000006">
    <property type="protein sequence ID" value="OZT76526.1"/>
    <property type="molecule type" value="Genomic_DNA"/>
</dbReference>
<keyword evidence="1" id="KW-1133">Transmembrane helix</keyword>
<feature type="transmembrane region" description="Helical" evidence="1">
    <location>
        <begin position="259"/>
        <end position="277"/>
    </location>
</feature>
<feature type="transmembrane region" description="Helical" evidence="1">
    <location>
        <begin position="63"/>
        <end position="87"/>
    </location>
</feature>